<name>M3ILI9_LEPIT</name>
<dbReference type="Pfam" id="PF07973">
    <property type="entry name" value="tRNA_SAD"/>
    <property type="match status" value="1"/>
</dbReference>
<evidence type="ECO:0000259" key="3">
    <source>
        <dbReference type="Pfam" id="PF07973"/>
    </source>
</evidence>
<sequence>MGDASIEFCGGTHVSRTGEIGYFLLKKNLLPELGIAVLKVCVVLL</sequence>
<organism evidence="4 5">
    <name type="scientific">Leptospira interrogans serovar Copenhageni str. LT2050</name>
    <dbReference type="NCBI Taxonomy" id="1001598"/>
    <lineage>
        <taxon>Bacteria</taxon>
        <taxon>Pseudomonadati</taxon>
        <taxon>Spirochaetota</taxon>
        <taxon>Spirochaetia</taxon>
        <taxon>Leptospirales</taxon>
        <taxon>Leptospiraceae</taxon>
        <taxon>Leptospira</taxon>
    </lineage>
</organism>
<evidence type="ECO:0000256" key="1">
    <source>
        <dbReference type="ARBA" id="ARBA00022723"/>
    </source>
</evidence>
<gene>
    <name evidence="4" type="ORF">LEP1GSC150_4045</name>
</gene>
<dbReference type="Gene3D" id="3.30.980.10">
    <property type="entry name" value="Threonyl-trna Synthetase, Chain A, domain 2"/>
    <property type="match status" value="1"/>
</dbReference>
<evidence type="ECO:0000313" key="5">
    <source>
        <dbReference type="Proteomes" id="UP000011778"/>
    </source>
</evidence>
<dbReference type="GO" id="GO:0004812">
    <property type="term" value="F:aminoacyl-tRNA ligase activity"/>
    <property type="evidence" value="ECO:0007669"/>
    <property type="project" value="InterPro"/>
</dbReference>
<protein>
    <submittedName>
        <fullName evidence="4">Threonine/alanine tRNA ligase second additional domain protein</fullName>
    </submittedName>
</protein>
<dbReference type="InterPro" id="IPR018163">
    <property type="entry name" value="Thr/Ala-tRNA-synth_IIc_edit"/>
</dbReference>
<feature type="domain" description="Threonyl/alanyl tRNA synthetase SAD" evidence="3">
    <location>
        <begin position="1"/>
        <end position="27"/>
    </location>
</feature>
<dbReference type="GO" id="GO:0046872">
    <property type="term" value="F:metal ion binding"/>
    <property type="evidence" value="ECO:0007669"/>
    <property type="project" value="UniProtKB-KW"/>
</dbReference>
<dbReference type="Proteomes" id="UP000011778">
    <property type="component" value="Unassembled WGS sequence"/>
</dbReference>
<evidence type="ECO:0000256" key="2">
    <source>
        <dbReference type="ARBA" id="ARBA00022833"/>
    </source>
</evidence>
<comment type="caution">
    <text evidence="4">The sequence shown here is derived from an EMBL/GenBank/DDBJ whole genome shotgun (WGS) entry which is preliminary data.</text>
</comment>
<accession>M3ILI9</accession>
<dbReference type="GO" id="GO:0043039">
    <property type="term" value="P:tRNA aminoacylation"/>
    <property type="evidence" value="ECO:0007669"/>
    <property type="project" value="InterPro"/>
</dbReference>
<dbReference type="AlphaFoldDB" id="M3ILI9"/>
<proteinExistence type="predicted"/>
<dbReference type="EMBL" id="AFMD02000248">
    <property type="protein sequence ID" value="EMG22053.1"/>
    <property type="molecule type" value="Genomic_DNA"/>
</dbReference>
<evidence type="ECO:0000313" key="4">
    <source>
        <dbReference type="EMBL" id="EMG22053.1"/>
    </source>
</evidence>
<keyword evidence="2" id="KW-0862">Zinc</keyword>
<dbReference type="SUPFAM" id="SSF55186">
    <property type="entry name" value="ThrRS/AlaRS common domain"/>
    <property type="match status" value="1"/>
</dbReference>
<reference evidence="4 5" key="1">
    <citation type="submission" date="2013-02" db="EMBL/GenBank/DDBJ databases">
        <authorList>
            <person name="Harkins D.M."/>
            <person name="Durkin A.S."/>
            <person name="Brinkac L.M."/>
            <person name="Haft D.H."/>
            <person name="Selengut J.D."/>
            <person name="Sanka R."/>
            <person name="DePew J."/>
            <person name="Purushe J."/>
            <person name="Tulsiani S.M."/>
            <person name="Graham G.C."/>
            <person name="Burns M.-A."/>
            <person name="Dohnt M.F."/>
            <person name="Smythe L.D."/>
            <person name="McKay D.B."/>
            <person name="Craig S.B."/>
            <person name="Vinetz J.M."/>
            <person name="Sutton G.G."/>
            <person name="Nierman W.C."/>
            <person name="Fouts D.E."/>
        </authorList>
    </citation>
    <scope>NUCLEOTIDE SEQUENCE [LARGE SCALE GENOMIC DNA]</scope>
    <source>
        <strain evidence="4 5">LT2050</strain>
    </source>
</reference>
<keyword evidence="4" id="KW-0436">Ligase</keyword>
<dbReference type="InterPro" id="IPR012947">
    <property type="entry name" value="tRNA_SAD"/>
</dbReference>
<dbReference type="GO" id="GO:0005524">
    <property type="term" value="F:ATP binding"/>
    <property type="evidence" value="ECO:0007669"/>
    <property type="project" value="InterPro"/>
</dbReference>
<keyword evidence="1" id="KW-0479">Metal-binding</keyword>